<evidence type="ECO:0000256" key="3">
    <source>
        <dbReference type="ARBA" id="ARBA00022694"/>
    </source>
</evidence>
<reference evidence="8 9" key="1">
    <citation type="journal article" date="2011" name="J. Gen. Appl. Microbiol.">
        <title>Draft genome sequencing of the enigmatic yeast Saitoella complicata.</title>
        <authorList>
            <person name="Nishida H."/>
            <person name="Hamamoto M."/>
            <person name="Sugiyama J."/>
        </authorList>
    </citation>
    <scope>NUCLEOTIDE SEQUENCE [LARGE SCALE GENOMIC DNA]</scope>
    <source>
        <strain evidence="8 9">NRRL Y-17804</strain>
    </source>
</reference>
<dbReference type="PANTHER" id="PTHR11735:SF6">
    <property type="entry name" value="TRNA N6-ADENOSINE THREONYLCARBAMOYLTRANSFERASE, MITOCHONDRIAL"/>
    <property type="match status" value="1"/>
</dbReference>
<dbReference type="STRING" id="698492.A0A0E9NCY3"/>
<keyword evidence="4" id="KW-0479">Metal-binding</keyword>
<comment type="caution">
    <text evidence="8">The sequence shown here is derived from an EMBL/GenBank/DDBJ whole genome shotgun (WGS) entry which is preliminary data.</text>
</comment>
<evidence type="ECO:0000256" key="2">
    <source>
        <dbReference type="ARBA" id="ARBA00022679"/>
    </source>
</evidence>
<dbReference type="GO" id="GO:0046872">
    <property type="term" value="F:metal ion binding"/>
    <property type="evidence" value="ECO:0007669"/>
    <property type="project" value="UniProtKB-KW"/>
</dbReference>
<evidence type="ECO:0000256" key="6">
    <source>
        <dbReference type="ARBA" id="ARBA00048117"/>
    </source>
</evidence>
<dbReference type="CDD" id="cd24134">
    <property type="entry name" value="ASKHA_NBD_OSGEPL1_QRI7_euk"/>
    <property type="match status" value="1"/>
</dbReference>
<dbReference type="Proteomes" id="UP000033140">
    <property type="component" value="Unassembled WGS sequence"/>
</dbReference>
<protein>
    <recommendedName>
        <fullName evidence="1">N(6)-L-threonylcarbamoyladenine synthase</fullName>
        <ecNumber evidence="1">2.3.1.234</ecNumber>
    </recommendedName>
</protein>
<comment type="catalytic activity">
    <reaction evidence="6">
        <text>L-threonylcarbamoyladenylate + adenosine(37) in tRNA = N(6)-L-threonylcarbamoyladenosine(37) in tRNA + AMP + H(+)</text>
        <dbReference type="Rhea" id="RHEA:37059"/>
        <dbReference type="Rhea" id="RHEA-COMP:10162"/>
        <dbReference type="Rhea" id="RHEA-COMP:10163"/>
        <dbReference type="ChEBI" id="CHEBI:15378"/>
        <dbReference type="ChEBI" id="CHEBI:73682"/>
        <dbReference type="ChEBI" id="CHEBI:74411"/>
        <dbReference type="ChEBI" id="CHEBI:74418"/>
        <dbReference type="ChEBI" id="CHEBI:456215"/>
        <dbReference type="EC" id="2.3.1.234"/>
    </reaction>
</comment>
<dbReference type="InterPro" id="IPR000905">
    <property type="entry name" value="Gcp-like_dom"/>
</dbReference>
<dbReference type="EC" id="2.3.1.234" evidence="1"/>
<dbReference type="Gene3D" id="3.30.420.40">
    <property type="match status" value="2"/>
</dbReference>
<dbReference type="Pfam" id="PF00814">
    <property type="entry name" value="TsaD"/>
    <property type="match status" value="1"/>
</dbReference>
<gene>
    <name evidence="8" type="ORF">G7K_1480-t1</name>
</gene>
<keyword evidence="9" id="KW-1185">Reference proteome</keyword>
<name>A0A0E9NCY3_SAICN</name>
<reference evidence="8 9" key="3">
    <citation type="journal article" date="2015" name="Genome Announc.">
        <title>Draft Genome Sequence of the Archiascomycetous Yeast Saitoella complicata.</title>
        <authorList>
            <person name="Yamauchi K."/>
            <person name="Kondo S."/>
            <person name="Hamamoto M."/>
            <person name="Takahashi Y."/>
            <person name="Ogura Y."/>
            <person name="Hayashi T."/>
            <person name="Nishida H."/>
        </authorList>
    </citation>
    <scope>NUCLEOTIDE SEQUENCE [LARGE SCALE GENOMIC DNA]</scope>
    <source>
        <strain evidence="8 9">NRRL Y-17804</strain>
    </source>
</reference>
<dbReference type="InterPro" id="IPR017861">
    <property type="entry name" value="KAE1/TsaD"/>
</dbReference>
<keyword evidence="5" id="KW-0012">Acyltransferase</keyword>
<accession>A0A0E9NCY3</accession>
<evidence type="ECO:0000256" key="4">
    <source>
        <dbReference type="ARBA" id="ARBA00022723"/>
    </source>
</evidence>
<evidence type="ECO:0000259" key="7">
    <source>
        <dbReference type="Pfam" id="PF00814"/>
    </source>
</evidence>
<evidence type="ECO:0000256" key="5">
    <source>
        <dbReference type="ARBA" id="ARBA00023315"/>
    </source>
</evidence>
<dbReference type="GO" id="GO:0005739">
    <property type="term" value="C:mitochondrion"/>
    <property type="evidence" value="ECO:0007669"/>
    <property type="project" value="TreeGrafter"/>
</dbReference>
<dbReference type="PANTHER" id="PTHR11735">
    <property type="entry name" value="TRNA N6-ADENOSINE THREONYLCARBAMOYLTRANSFERASE"/>
    <property type="match status" value="1"/>
</dbReference>
<proteinExistence type="predicted"/>
<dbReference type="EMBL" id="BACD03000008">
    <property type="protein sequence ID" value="GAO47270.1"/>
    <property type="molecule type" value="Genomic_DNA"/>
</dbReference>
<reference evidence="8 9" key="2">
    <citation type="journal article" date="2014" name="J. Gen. Appl. Microbiol.">
        <title>The early diverging ascomycetous budding yeast Saitoella complicata has three histone deacetylases belonging to the Clr6, Hos2, and Rpd3 lineages.</title>
        <authorList>
            <person name="Nishida H."/>
            <person name="Matsumoto T."/>
            <person name="Kondo S."/>
            <person name="Hamamoto M."/>
            <person name="Yoshikawa H."/>
        </authorList>
    </citation>
    <scope>NUCLEOTIDE SEQUENCE [LARGE SCALE GENOMIC DNA]</scope>
    <source>
        <strain evidence="8 9">NRRL Y-17804</strain>
    </source>
</reference>
<dbReference type="GO" id="GO:0061711">
    <property type="term" value="F:tRNA N(6)-L-threonylcarbamoyladenine synthase activity"/>
    <property type="evidence" value="ECO:0007669"/>
    <property type="project" value="UniProtKB-EC"/>
</dbReference>
<evidence type="ECO:0000313" key="8">
    <source>
        <dbReference type="EMBL" id="GAO47270.1"/>
    </source>
</evidence>
<dbReference type="PRINTS" id="PR00789">
    <property type="entry name" value="OSIALOPTASE"/>
</dbReference>
<evidence type="ECO:0000313" key="9">
    <source>
        <dbReference type="Proteomes" id="UP000033140"/>
    </source>
</evidence>
<keyword evidence="2" id="KW-0808">Transferase</keyword>
<feature type="domain" description="Gcp-like" evidence="7">
    <location>
        <begin position="48"/>
        <end position="374"/>
    </location>
</feature>
<organism evidence="8 9">
    <name type="scientific">Saitoella complicata (strain BCRC 22490 / CBS 7301 / JCM 7358 / NBRC 10748 / NRRL Y-17804)</name>
    <dbReference type="NCBI Taxonomy" id="698492"/>
    <lineage>
        <taxon>Eukaryota</taxon>
        <taxon>Fungi</taxon>
        <taxon>Dikarya</taxon>
        <taxon>Ascomycota</taxon>
        <taxon>Taphrinomycotina</taxon>
        <taxon>Taphrinomycotina incertae sedis</taxon>
        <taxon>Saitoella</taxon>
    </lineage>
</organism>
<dbReference type="GO" id="GO:0072670">
    <property type="term" value="P:mitochondrial tRNA threonylcarbamoyladenosine modification"/>
    <property type="evidence" value="ECO:0007669"/>
    <property type="project" value="TreeGrafter"/>
</dbReference>
<dbReference type="OMA" id="NAAMIGC"/>
<dbReference type="InterPro" id="IPR043129">
    <property type="entry name" value="ATPase_NBD"/>
</dbReference>
<keyword evidence="3" id="KW-0819">tRNA processing</keyword>
<dbReference type="SUPFAM" id="SSF53067">
    <property type="entry name" value="Actin-like ATPase domain"/>
    <property type="match status" value="2"/>
</dbReference>
<evidence type="ECO:0000256" key="1">
    <source>
        <dbReference type="ARBA" id="ARBA00012156"/>
    </source>
</evidence>
<sequence length="429" mass="47510">MIVRGLRPRSPLQITGQKRHLTCLAIETSCDDTCVALLRQPTPDSPCEIISNLTHRSLHLHEQYGGLHPLVSVHSHIQNLSRLIRQTVDAHIRGPDGIKVDLVAVTRGPGMQGCLAVGMSHARALAAAWGCKYIGVHHMQAHALTPRLVSSGKGPEFPYFTLLLSGGHTQLVHSKSLTDHTVLTDAYISNSLSIGCLFDRTAKALEVKWDGKMPGAALEKWSWGTDPDPEYPMTEEEAKWKITPPLNKPKHTSRKGQEFSLTGIEAWLFRLLKRRREAAVAEGLEPQPLELEEGKGMARAIQRTAFKHVMTQVLLRLEEVTPTPTSMVVSGGVASNMFLRTYLRQSLDAAGFKEVQLVFPPVNLCTDNAPMIGWAGMEMWRDGWRMEEAALQKPKWSLERLLEEDIDAGGYTRVEPSAGEPAAAGWIHK</sequence>
<dbReference type="AlphaFoldDB" id="A0A0E9NCY3"/>